<dbReference type="SUPFAM" id="SSF48452">
    <property type="entry name" value="TPR-like"/>
    <property type="match status" value="1"/>
</dbReference>
<feature type="region of interest" description="Disordered" evidence="3">
    <location>
        <begin position="1"/>
        <end position="33"/>
    </location>
</feature>
<dbReference type="EMBL" id="OZ034821">
    <property type="protein sequence ID" value="CAL1407906.1"/>
    <property type="molecule type" value="Genomic_DNA"/>
</dbReference>
<name>A0AAV2GB24_9ROSI</name>
<evidence type="ECO:0000313" key="5">
    <source>
        <dbReference type="Proteomes" id="UP001497516"/>
    </source>
</evidence>
<dbReference type="InterPro" id="IPR011990">
    <property type="entry name" value="TPR-like_helical_dom_sf"/>
</dbReference>
<dbReference type="GO" id="GO:0051321">
    <property type="term" value="P:meiotic cell cycle"/>
    <property type="evidence" value="ECO:0007669"/>
    <property type="project" value="UniProtKB-KW"/>
</dbReference>
<dbReference type="Proteomes" id="UP001497516">
    <property type="component" value="Chromosome 8"/>
</dbReference>
<evidence type="ECO:0000256" key="3">
    <source>
        <dbReference type="SAM" id="MobiDB-lite"/>
    </source>
</evidence>
<dbReference type="SMART" id="SM00028">
    <property type="entry name" value="TPR"/>
    <property type="match status" value="3"/>
</dbReference>
<evidence type="ECO:0000256" key="1">
    <source>
        <dbReference type="ARBA" id="ARBA00023254"/>
    </source>
</evidence>
<dbReference type="InterPro" id="IPR039057">
    <property type="entry name" value="Spo22/ZIP4"/>
</dbReference>
<organism evidence="4 5">
    <name type="scientific">Linum trigynum</name>
    <dbReference type="NCBI Taxonomy" id="586398"/>
    <lineage>
        <taxon>Eukaryota</taxon>
        <taxon>Viridiplantae</taxon>
        <taxon>Streptophyta</taxon>
        <taxon>Embryophyta</taxon>
        <taxon>Tracheophyta</taxon>
        <taxon>Spermatophyta</taxon>
        <taxon>Magnoliopsida</taxon>
        <taxon>eudicotyledons</taxon>
        <taxon>Gunneridae</taxon>
        <taxon>Pentapetalae</taxon>
        <taxon>rosids</taxon>
        <taxon>fabids</taxon>
        <taxon>Malpighiales</taxon>
        <taxon>Linaceae</taxon>
        <taxon>Linum</taxon>
    </lineage>
</organism>
<dbReference type="InterPro" id="IPR013940">
    <property type="entry name" value="Spo22/ZIP4/TEX11"/>
</dbReference>
<accession>A0AAV2GB24</accession>
<evidence type="ECO:0000313" key="4">
    <source>
        <dbReference type="EMBL" id="CAL1407906.1"/>
    </source>
</evidence>
<dbReference type="PANTHER" id="PTHR40375:SF2">
    <property type="entry name" value="SPORULATION-SPECIFIC PROTEIN 22"/>
    <property type="match status" value="1"/>
</dbReference>
<dbReference type="InterPro" id="IPR019734">
    <property type="entry name" value="TPR_rpt"/>
</dbReference>
<feature type="compositionally biased region" description="Pro residues" evidence="3">
    <location>
        <begin position="20"/>
        <end position="29"/>
    </location>
</feature>
<dbReference type="AlphaFoldDB" id="A0AAV2GB24"/>
<gene>
    <name evidence="4" type="ORF">LTRI10_LOCUS47543</name>
</gene>
<dbReference type="GO" id="GO:0090173">
    <property type="term" value="P:regulation of synaptonemal complex assembly"/>
    <property type="evidence" value="ECO:0007669"/>
    <property type="project" value="InterPro"/>
</dbReference>
<sequence>MRIAEICSQDPRQPNLDSPTPTPPPPSPAPDHKHELLLSHIESLIKRTETISTSTANSLPEGLSADLRQALAHFPQLLPLPNSVKLQIWKLSHRLWNACVDISNSLTIRSSSSASVTEHHAKLRHAAADMLCLAKEVDGVPSPEIKCASFYQKTGVIWHDLGKFDLASACLETATEIVAKIDLSRVSDSGERKLFLEINLARSRTAWQVSDRNLAVMLLNRAKSLLFGAPDHYKSLANQYLSFGKSALSANDGNAFSEALKLMNEALDLCEKGSGVARTREQVSQLRELKVKALRFISAVHLQKGEFESVIKCVKVLREGGGERGDHHASLPVLAMKAWLGLRRYEEAEKELRGMVTNKGVPESVWVSAIEAYFEAAGTAGAETAKAVFLGLLGRCHVSANAAVRLAHRVIGDGAGGEGSKVRAQVVLELVSDERVVALFSGQTAAKEIGTMHAILWNCASEYFRSKDYKMAAEMFEKSLLYVPHEIDRRILRAKGFRVLCLCYLGVSELDRAHEYITEAEKLDPNIACAFLKFKVLLLMNDQTGAINQILTMRSCLDFTPEFLCLASHEAIASRALQVAASSLSNLLDCYTSGNPMPATEVVVLRSLVTILSQEPGNEQEVLKYMKWGHSRASKLGNECFYGKDEVGKREQNWFAVTCWNLGTRCGKAKEYQPCAEFLRLVSQFCENTSGDQAIMVCKSLILTVSAMMGSEIQTQTPLSNSDIKQAAELLDRAGKMLATISVGTGFDADEIRDMESQVLFMYTFNAYQIHGRIMLDDQATHQQQQLDLVKAFAASKACNPRDLLQIGLTASEPPLLNREVAVFALNQSLSSLLSLPSPDYSEIAVVVRRLIGVVSFHKEDYDDDEAVQGMYKQAYRIMVGLKEGEYPTEEGRWLATTAWNRAVVPLKLGRVEVGKKWMGVGLEIAGKVAGMEEYRSYMEEFISGLVKKLHLRNAG</sequence>
<evidence type="ECO:0000256" key="2">
    <source>
        <dbReference type="ARBA" id="ARBA00031845"/>
    </source>
</evidence>
<keyword evidence="1" id="KW-0469">Meiosis</keyword>
<reference evidence="4 5" key="1">
    <citation type="submission" date="2024-04" db="EMBL/GenBank/DDBJ databases">
        <authorList>
            <person name="Fracassetti M."/>
        </authorList>
    </citation>
    <scope>NUCLEOTIDE SEQUENCE [LARGE SCALE GENOMIC DNA]</scope>
</reference>
<keyword evidence="5" id="KW-1185">Reference proteome</keyword>
<dbReference type="PANTHER" id="PTHR40375">
    <property type="entry name" value="SPORULATION-SPECIFIC PROTEIN 22"/>
    <property type="match status" value="1"/>
</dbReference>
<dbReference type="Pfam" id="PF08631">
    <property type="entry name" value="SPO22"/>
    <property type="match status" value="1"/>
</dbReference>
<proteinExistence type="predicted"/>
<dbReference type="Gene3D" id="1.25.40.10">
    <property type="entry name" value="Tetratricopeptide repeat domain"/>
    <property type="match status" value="2"/>
</dbReference>
<protein>
    <recommendedName>
        <fullName evidence="2">Protein ZIP4 homolog</fullName>
    </recommendedName>
</protein>